<evidence type="ECO:0000313" key="3">
    <source>
        <dbReference type="Proteomes" id="UP001216674"/>
    </source>
</evidence>
<dbReference type="Pfam" id="PF01177">
    <property type="entry name" value="Asp_Glu_race"/>
    <property type="match status" value="1"/>
</dbReference>
<dbReference type="SUPFAM" id="SSF53681">
    <property type="entry name" value="Aspartate/glutamate racemase"/>
    <property type="match status" value="2"/>
</dbReference>
<keyword evidence="3" id="KW-1185">Reference proteome</keyword>
<dbReference type="PANTHER" id="PTHR21198">
    <property type="entry name" value="GLUTAMATE RACEMASE"/>
    <property type="match status" value="1"/>
</dbReference>
<dbReference type="InterPro" id="IPR001920">
    <property type="entry name" value="Asp/Glu_race"/>
</dbReference>
<dbReference type="PANTHER" id="PTHR21198:SF3">
    <property type="entry name" value="GLUTAMATE RACEMASE"/>
    <property type="match status" value="1"/>
</dbReference>
<evidence type="ECO:0000256" key="1">
    <source>
        <dbReference type="ARBA" id="ARBA00023235"/>
    </source>
</evidence>
<accession>A0ABT6AV23</accession>
<dbReference type="InterPro" id="IPR015942">
    <property type="entry name" value="Asp/Glu/hydantoin_racemase"/>
</dbReference>
<gene>
    <name evidence="2" type="ORF">P3W85_25340</name>
</gene>
<keyword evidence="1" id="KW-0413">Isomerase</keyword>
<proteinExistence type="predicted"/>
<dbReference type="RefSeq" id="WP_276266779.1">
    <property type="nucleotide sequence ID" value="NZ_JARJLM010000426.1"/>
</dbReference>
<organism evidence="2 3">
    <name type="scientific">Cupriavidus basilensis</name>
    <dbReference type="NCBI Taxonomy" id="68895"/>
    <lineage>
        <taxon>Bacteria</taxon>
        <taxon>Pseudomonadati</taxon>
        <taxon>Pseudomonadota</taxon>
        <taxon>Betaproteobacteria</taxon>
        <taxon>Burkholderiales</taxon>
        <taxon>Burkholderiaceae</taxon>
        <taxon>Cupriavidus</taxon>
    </lineage>
</organism>
<name>A0ABT6AV23_9BURK</name>
<dbReference type="EMBL" id="JARJLM010000426">
    <property type="protein sequence ID" value="MDF3836248.1"/>
    <property type="molecule type" value="Genomic_DNA"/>
</dbReference>
<protein>
    <submittedName>
        <fullName evidence="2">Aspartate/glutamate racemase family protein</fullName>
    </submittedName>
</protein>
<dbReference type="Gene3D" id="3.40.50.1860">
    <property type="match status" value="2"/>
</dbReference>
<evidence type="ECO:0000313" key="2">
    <source>
        <dbReference type="EMBL" id="MDF3836248.1"/>
    </source>
</evidence>
<sequence length="266" mass="28150">MESFATLHRPIAVFDAGIGSYAAVKLLQQRFPRQDLIYLADRASFPYGGKNRQALLAVTVQAVQRLRALGASAILMASNAPSVTVLDDLRRAAGVPLFGVVPPVAEALALSESRHIGVLGVRSMVESPELGEYIAGQSRGRGRVTPFNASALVDLVESGAFLTERPRTAAAVDAFLGAILAAQPEIDVFTLSSTHLPWLAGYFQERFPGKTFVDPAPAAIEALEPWTTAGTGRVVCAVTENETHSAPAFRSMLAAMGIGLQPVVLA</sequence>
<comment type="caution">
    <text evidence="2">The sequence shown here is derived from an EMBL/GenBank/DDBJ whole genome shotgun (WGS) entry which is preliminary data.</text>
</comment>
<dbReference type="Proteomes" id="UP001216674">
    <property type="component" value="Unassembled WGS sequence"/>
</dbReference>
<reference evidence="2 3" key="1">
    <citation type="submission" date="2023-03" db="EMBL/GenBank/DDBJ databases">
        <title>Draft assemblies of triclosan tolerant bacteria isolated from returned activated sludge.</title>
        <authorList>
            <person name="Van Hamelsveld S."/>
        </authorList>
    </citation>
    <scope>NUCLEOTIDE SEQUENCE [LARGE SCALE GENOMIC DNA]</scope>
    <source>
        <strain evidence="2 3">GW210010_S58</strain>
    </source>
</reference>